<accession>A0A9Q7A6P3</accession>
<dbReference type="GO" id="GO:0006935">
    <property type="term" value="P:chemotaxis"/>
    <property type="evidence" value="ECO:0007669"/>
    <property type="project" value="UniProtKB-KW"/>
</dbReference>
<dbReference type="Proteomes" id="UP000671879">
    <property type="component" value="Chromosome"/>
</dbReference>
<dbReference type="RefSeq" id="WP_274373133.1">
    <property type="nucleotide sequence ID" value="NZ_CP072943.1"/>
</dbReference>
<evidence type="ECO:0000313" key="4">
    <source>
        <dbReference type="Proteomes" id="UP000671879"/>
    </source>
</evidence>
<dbReference type="InterPro" id="IPR028051">
    <property type="entry name" value="CheX-like_dom"/>
</dbReference>
<keyword evidence="4" id="KW-1185">Reference proteome</keyword>
<evidence type="ECO:0000256" key="1">
    <source>
        <dbReference type="ARBA" id="ARBA00022500"/>
    </source>
</evidence>
<protein>
    <submittedName>
        <fullName evidence="3">Chemotaxis protein CheX</fullName>
    </submittedName>
</protein>
<sequence>MLCRLFGLFLLRERLVTPSQLSQAFDRLDDVRPLLGVLALAAGYMTPEQVQVVHEAQRQTDRRFGEIAIEKGYLTVETLEALLSRQQRKHVLLGQILIDEGVFSHGGFLRALEAYRRSSGLSAESYEAFDSNDVDGAVASLLAGKPGSGQRFIENYVTLFVRNVIRFVDPGVAIDPLAEDLPTGGFAFRQSLVGDRALTVTLNAEKEVFLDLARRYSRIEIPDFDELCQAAVGEFLNLVNGLFTVNCSDSGIELDMSPQEVIHQDALLEAGPAKASVPLRLPTGLLWLRVYD</sequence>
<organism evidence="3 4">
    <name type="scientific">Aminithiophilus ramosus</name>
    <dbReference type="NCBI Taxonomy" id="3029084"/>
    <lineage>
        <taxon>Bacteria</taxon>
        <taxon>Thermotogati</taxon>
        <taxon>Synergistota</taxon>
        <taxon>Synergistia</taxon>
        <taxon>Synergistales</taxon>
        <taxon>Aminithiophilaceae</taxon>
        <taxon>Aminithiophilus</taxon>
    </lineage>
</organism>
<dbReference type="Gene3D" id="3.40.1550.10">
    <property type="entry name" value="CheC-like"/>
    <property type="match status" value="1"/>
</dbReference>
<name>A0A9Q7A6P3_9BACT</name>
<reference evidence="4" key="1">
    <citation type="submission" date="2021-04" db="EMBL/GenBank/DDBJ databases">
        <title>A novel Synergistetes isolate from a pyrite-forming mixed culture.</title>
        <authorList>
            <person name="Bunk B."/>
            <person name="Sproer C."/>
            <person name="Spring S."/>
            <person name="Pester M."/>
        </authorList>
    </citation>
    <scope>NUCLEOTIDE SEQUENCE [LARGE SCALE GENOMIC DNA]</scope>
    <source>
        <strain evidence="4">J.5.4.2-T.3.5.2</strain>
    </source>
</reference>
<keyword evidence="1" id="KW-0145">Chemotaxis</keyword>
<evidence type="ECO:0000313" key="3">
    <source>
        <dbReference type="EMBL" id="QTX31935.1"/>
    </source>
</evidence>
<dbReference type="Pfam" id="PF13690">
    <property type="entry name" value="CheX"/>
    <property type="match status" value="1"/>
</dbReference>
<dbReference type="KEGG" id="aram:KAR29_11520"/>
<dbReference type="EMBL" id="CP072943">
    <property type="protein sequence ID" value="QTX31935.1"/>
    <property type="molecule type" value="Genomic_DNA"/>
</dbReference>
<dbReference type="InterPro" id="IPR028976">
    <property type="entry name" value="CheC-like_sf"/>
</dbReference>
<dbReference type="SUPFAM" id="SSF103039">
    <property type="entry name" value="CheC-like"/>
    <property type="match status" value="1"/>
</dbReference>
<dbReference type="InterPro" id="IPR037257">
    <property type="entry name" value="T2SS_E_N_sf"/>
</dbReference>
<proteinExistence type="predicted"/>
<dbReference type="AlphaFoldDB" id="A0A9Q7A6P3"/>
<feature type="domain" description="Chemotaxis phosphatase CheX-like" evidence="2">
    <location>
        <begin position="192"/>
        <end position="267"/>
    </location>
</feature>
<gene>
    <name evidence="3" type="ORF">KAR29_11520</name>
</gene>
<evidence type="ECO:0000259" key="2">
    <source>
        <dbReference type="Pfam" id="PF13690"/>
    </source>
</evidence>
<dbReference type="SUPFAM" id="SSF160246">
    <property type="entry name" value="EspE N-terminal domain-like"/>
    <property type="match status" value="1"/>
</dbReference>